<feature type="repeat" description="Solcar" evidence="8">
    <location>
        <begin position="114"/>
        <end position="208"/>
    </location>
</feature>
<accession>A0A6T7Z6I2</accession>
<comment type="subcellular location">
    <subcellularLocation>
        <location evidence="1">Membrane</location>
        <topology evidence="1">Multi-pass membrane protein</topology>
    </subcellularLocation>
</comment>
<keyword evidence="5" id="KW-0677">Repeat</keyword>
<feature type="repeat" description="Solcar" evidence="8">
    <location>
        <begin position="221"/>
        <end position="306"/>
    </location>
</feature>
<evidence type="ECO:0000313" key="11">
    <source>
        <dbReference type="EMBL" id="CAD8688733.1"/>
    </source>
</evidence>
<evidence type="ECO:0000313" key="12">
    <source>
        <dbReference type="EMBL" id="CAD8688748.1"/>
    </source>
</evidence>
<evidence type="ECO:0000256" key="7">
    <source>
        <dbReference type="ARBA" id="ARBA00023136"/>
    </source>
</evidence>
<evidence type="ECO:0000256" key="4">
    <source>
        <dbReference type="ARBA" id="ARBA00022692"/>
    </source>
</evidence>
<dbReference type="GO" id="GO:0016020">
    <property type="term" value="C:membrane"/>
    <property type="evidence" value="ECO:0007669"/>
    <property type="project" value="UniProtKB-SubCell"/>
</dbReference>
<dbReference type="InterPro" id="IPR018108">
    <property type="entry name" value="MCP_transmembrane"/>
</dbReference>
<evidence type="ECO:0000256" key="9">
    <source>
        <dbReference type="RuleBase" id="RU000488"/>
    </source>
</evidence>
<dbReference type="PROSITE" id="PS50920">
    <property type="entry name" value="SOLCAR"/>
    <property type="match status" value="3"/>
</dbReference>
<dbReference type="EMBL" id="HBFA01037555">
    <property type="protein sequence ID" value="CAD8688748.1"/>
    <property type="molecule type" value="Transcribed_RNA"/>
</dbReference>
<feature type="transmembrane region" description="Helical" evidence="10">
    <location>
        <begin position="75"/>
        <end position="96"/>
    </location>
</feature>
<evidence type="ECO:0008006" key="13">
    <source>
        <dbReference type="Google" id="ProtNLM"/>
    </source>
</evidence>
<evidence type="ECO:0000256" key="8">
    <source>
        <dbReference type="PROSITE-ProRule" id="PRU00282"/>
    </source>
</evidence>
<organism evidence="12">
    <name type="scientific">Pyramimonas obovata</name>
    <dbReference type="NCBI Taxonomy" id="1411642"/>
    <lineage>
        <taxon>Eukaryota</taxon>
        <taxon>Viridiplantae</taxon>
        <taxon>Chlorophyta</taxon>
        <taxon>Pyramimonadophyceae</taxon>
        <taxon>Pyramimonadales</taxon>
        <taxon>Pyramimonadaceae</taxon>
        <taxon>Pyramimonas</taxon>
        <taxon>Pyramimonas incertae sedis</taxon>
    </lineage>
</organism>
<dbReference type="EMBL" id="HBFA01037544">
    <property type="protein sequence ID" value="CAD8688733.1"/>
    <property type="molecule type" value="Transcribed_RNA"/>
</dbReference>
<feature type="transmembrane region" description="Helical" evidence="10">
    <location>
        <begin position="117"/>
        <end position="141"/>
    </location>
</feature>
<name>A0A6T7Z6I2_9CHLO</name>
<evidence type="ECO:0000256" key="1">
    <source>
        <dbReference type="ARBA" id="ARBA00004141"/>
    </source>
</evidence>
<dbReference type="GO" id="GO:0006862">
    <property type="term" value="P:nucleotide transport"/>
    <property type="evidence" value="ECO:0007669"/>
    <property type="project" value="InterPro"/>
</dbReference>
<dbReference type="PANTHER" id="PTHR45683">
    <property type="entry name" value="MITOCHONDRIAL NICOTINAMIDE ADENINE DINUCLEOTIDE TRANSPORTER 1-RELATED-RELATED"/>
    <property type="match status" value="1"/>
</dbReference>
<feature type="transmembrane region" description="Helical" evidence="10">
    <location>
        <begin position="7"/>
        <end position="28"/>
    </location>
</feature>
<evidence type="ECO:0000256" key="2">
    <source>
        <dbReference type="ARBA" id="ARBA00006375"/>
    </source>
</evidence>
<dbReference type="AlphaFoldDB" id="A0A6T7Z6I2"/>
<protein>
    <recommendedName>
        <fullName evidence="13">ADP,ATP carrier protein</fullName>
    </recommendedName>
</protein>
<dbReference type="InterPro" id="IPR044712">
    <property type="entry name" value="SLC25A32-like"/>
</dbReference>
<evidence type="ECO:0000256" key="5">
    <source>
        <dbReference type="ARBA" id="ARBA00022737"/>
    </source>
</evidence>
<evidence type="ECO:0000256" key="6">
    <source>
        <dbReference type="ARBA" id="ARBA00022989"/>
    </source>
</evidence>
<proteinExistence type="inferred from homology"/>
<evidence type="ECO:0000256" key="3">
    <source>
        <dbReference type="ARBA" id="ARBA00022448"/>
    </source>
</evidence>
<keyword evidence="3 9" id="KW-0813">Transport</keyword>
<keyword evidence="6 10" id="KW-1133">Transmembrane helix</keyword>
<dbReference type="InterPro" id="IPR023395">
    <property type="entry name" value="MCP_dom_sf"/>
</dbReference>
<reference evidence="12" key="1">
    <citation type="submission" date="2021-01" db="EMBL/GenBank/DDBJ databases">
        <authorList>
            <person name="Corre E."/>
            <person name="Pelletier E."/>
            <person name="Niang G."/>
            <person name="Scheremetjew M."/>
            <person name="Finn R."/>
            <person name="Kale V."/>
            <person name="Holt S."/>
            <person name="Cochrane G."/>
            <person name="Meng A."/>
            <person name="Brown T."/>
            <person name="Cohen L."/>
        </authorList>
    </citation>
    <scope>NUCLEOTIDE SEQUENCE</scope>
    <source>
        <strain evidence="12">CCMP722</strain>
    </source>
</reference>
<dbReference type="Pfam" id="PF00153">
    <property type="entry name" value="Mito_carr"/>
    <property type="match status" value="3"/>
</dbReference>
<keyword evidence="4 8" id="KW-0812">Transmembrane</keyword>
<dbReference type="SUPFAM" id="SSF103506">
    <property type="entry name" value="Mitochondrial carrier"/>
    <property type="match status" value="1"/>
</dbReference>
<gene>
    <name evidence="11" type="ORF">POBO1169_LOCUS18775</name>
    <name evidence="12" type="ORF">POBO1169_LOCUS18783</name>
</gene>
<dbReference type="GO" id="GO:0055085">
    <property type="term" value="P:transmembrane transport"/>
    <property type="evidence" value="ECO:0007669"/>
    <property type="project" value="InterPro"/>
</dbReference>
<dbReference type="Gene3D" id="1.50.40.10">
    <property type="entry name" value="Mitochondrial carrier domain"/>
    <property type="match status" value="2"/>
</dbReference>
<comment type="similarity">
    <text evidence="2 9">Belongs to the mitochondrial carrier (TC 2.A.29) family.</text>
</comment>
<evidence type="ECO:0000256" key="10">
    <source>
        <dbReference type="SAM" id="Phobius"/>
    </source>
</evidence>
<sequence length="324" mass="35273">MPLPALLIEAASGAVGAMFALTVSYPLMTVNTRQQTTQHRKDGEPTFAGPLDTALEIIAEEGSVLGLFKGLQASLIGTGVSQLLYFCVYAAMRTAVIKRRSKTGKIRKGEERSLSGLEGLAIASLSGAINVVVTSPIWVVATRMQACRKSEIPCIESASGKHAGLLETCMAVYKDYGVMGYWKGVLPSLAMVSNPAIQYMIYEWCRTYHLKVTRSSHIPPVRTFMMGAAGKLGATLVTYPMLMIKSRLQAQSTTTEYQYNGLFDAIYRVYQAEGIGSFYEGMRTKMVQSVFASALMFTLKEEIDRAVRKALQGGSSKKPKVATS</sequence>
<keyword evidence="7 8" id="KW-0472">Membrane</keyword>
<feature type="repeat" description="Solcar" evidence="8">
    <location>
        <begin position="4"/>
        <end position="95"/>
    </location>
</feature>